<evidence type="ECO:0000259" key="1">
    <source>
        <dbReference type="Pfam" id="PF18545"/>
    </source>
</evidence>
<sequence>MSKGMSESTAAASFSQNWETLAVHDWDGDTELIVELAEVLDELSTDDAPVLDEYVDAESLCNGLQAVAGRQFTEVRFSVDTYEVRIRQNGAIEARRQLHSE</sequence>
<gene>
    <name evidence="2" type="ORF">GCM10009067_39940</name>
</gene>
<organism evidence="2 3">
    <name type="scientific">Haloarcula sebkhae</name>
    <dbReference type="NCBI Taxonomy" id="932660"/>
    <lineage>
        <taxon>Archaea</taxon>
        <taxon>Methanobacteriati</taxon>
        <taxon>Methanobacteriota</taxon>
        <taxon>Stenosarchaea group</taxon>
        <taxon>Halobacteria</taxon>
        <taxon>Halobacteriales</taxon>
        <taxon>Haloarculaceae</taxon>
        <taxon>Haloarcula</taxon>
    </lineage>
</organism>
<dbReference type="EMBL" id="BMPD01000011">
    <property type="protein sequence ID" value="GGK83841.1"/>
    <property type="molecule type" value="Genomic_DNA"/>
</dbReference>
<dbReference type="Pfam" id="PF18545">
    <property type="entry name" value="HalOD1"/>
    <property type="match status" value="1"/>
</dbReference>
<reference evidence="2" key="1">
    <citation type="journal article" date="2014" name="Int. J. Syst. Evol. Microbiol.">
        <title>Complete genome sequence of Corynebacterium casei LMG S-19264T (=DSM 44701T), isolated from a smear-ripened cheese.</title>
        <authorList>
            <consortium name="US DOE Joint Genome Institute (JGI-PGF)"/>
            <person name="Walter F."/>
            <person name="Albersmeier A."/>
            <person name="Kalinowski J."/>
            <person name="Ruckert C."/>
        </authorList>
    </citation>
    <scope>NUCLEOTIDE SEQUENCE</scope>
    <source>
        <strain evidence="2">JCM 19018</strain>
    </source>
</reference>
<proteinExistence type="predicted"/>
<accession>A0A830ERU8</accession>
<feature type="domain" description="Halobacterial output" evidence="1">
    <location>
        <begin position="30"/>
        <end position="93"/>
    </location>
</feature>
<reference evidence="2" key="2">
    <citation type="submission" date="2020-09" db="EMBL/GenBank/DDBJ databases">
        <authorList>
            <person name="Sun Q."/>
            <person name="Ohkuma M."/>
        </authorList>
    </citation>
    <scope>NUCLEOTIDE SEQUENCE</scope>
    <source>
        <strain evidence="2">JCM 19018</strain>
    </source>
</reference>
<protein>
    <recommendedName>
        <fullName evidence="1">Halobacterial output domain-containing protein</fullName>
    </recommendedName>
</protein>
<dbReference type="InterPro" id="IPR040624">
    <property type="entry name" value="HalOD1"/>
</dbReference>
<evidence type="ECO:0000313" key="3">
    <source>
        <dbReference type="Proteomes" id="UP000614221"/>
    </source>
</evidence>
<comment type="caution">
    <text evidence="2">The sequence shown here is derived from an EMBL/GenBank/DDBJ whole genome shotgun (WGS) entry which is preliminary data.</text>
</comment>
<name>A0A830ERU8_9EURY</name>
<dbReference type="AlphaFoldDB" id="A0A830ERU8"/>
<evidence type="ECO:0000313" key="2">
    <source>
        <dbReference type="EMBL" id="GGK83841.1"/>
    </source>
</evidence>
<dbReference type="Proteomes" id="UP000614221">
    <property type="component" value="Unassembled WGS sequence"/>
</dbReference>